<dbReference type="GO" id="GO:0005634">
    <property type="term" value="C:nucleus"/>
    <property type="evidence" value="ECO:0007669"/>
    <property type="project" value="UniProtKB-SubCell"/>
</dbReference>
<evidence type="ECO:0000259" key="12">
    <source>
        <dbReference type="PROSITE" id="PS50071"/>
    </source>
</evidence>
<gene>
    <name evidence="13" type="ORF">LIER_20201</name>
</gene>
<evidence type="ECO:0000256" key="5">
    <source>
        <dbReference type="ARBA" id="ARBA00023155"/>
    </source>
</evidence>
<dbReference type="GO" id="GO:0003700">
    <property type="term" value="F:DNA-binding transcription factor activity"/>
    <property type="evidence" value="ECO:0007669"/>
    <property type="project" value="InterPro"/>
</dbReference>
<dbReference type="EMBL" id="BAABME010005104">
    <property type="protein sequence ID" value="GAA0164607.1"/>
    <property type="molecule type" value="Genomic_DNA"/>
</dbReference>
<keyword evidence="3" id="KW-0805">Transcription regulation</keyword>
<feature type="domain" description="Homeobox" evidence="12">
    <location>
        <begin position="14"/>
        <end position="79"/>
    </location>
</feature>
<evidence type="ECO:0000313" key="14">
    <source>
        <dbReference type="Proteomes" id="UP001454036"/>
    </source>
</evidence>
<evidence type="ECO:0000313" key="13">
    <source>
        <dbReference type="EMBL" id="GAA0164607.1"/>
    </source>
</evidence>
<dbReference type="Proteomes" id="UP001454036">
    <property type="component" value="Unassembled WGS sequence"/>
</dbReference>
<evidence type="ECO:0000256" key="11">
    <source>
        <dbReference type="SAM" id="MobiDB-lite"/>
    </source>
</evidence>
<dbReference type="PROSITE" id="PS50071">
    <property type="entry name" value="HOMEOBOX_2"/>
    <property type="match status" value="1"/>
</dbReference>
<dbReference type="AlphaFoldDB" id="A0AAV3QRA1"/>
<keyword evidence="4 9" id="KW-0238">DNA-binding</keyword>
<comment type="subcellular location">
    <subcellularLocation>
        <location evidence="1 9 10">Nucleus</location>
    </subcellularLocation>
</comment>
<dbReference type="CDD" id="cd00086">
    <property type="entry name" value="homeodomain"/>
    <property type="match status" value="1"/>
</dbReference>
<dbReference type="PANTHER" id="PTHR45940:SF6">
    <property type="entry name" value="WUSCHEL-RELATED HOMEOBOX 2"/>
    <property type="match status" value="1"/>
</dbReference>
<keyword evidence="5 9" id="KW-0371">Homeobox</keyword>
<comment type="caution">
    <text evidence="13">The sequence shown here is derived from an EMBL/GenBank/DDBJ whole genome shotgun (WGS) entry which is preliminary data.</text>
</comment>
<dbReference type="PANTHER" id="PTHR45940">
    <property type="entry name" value="WUSCHEL-RELATED HOMEOBOX 1-RELATED"/>
    <property type="match status" value="1"/>
</dbReference>
<accession>A0AAV3QRA1</accession>
<evidence type="ECO:0000256" key="9">
    <source>
        <dbReference type="PROSITE-ProRule" id="PRU00108"/>
    </source>
</evidence>
<evidence type="ECO:0000256" key="10">
    <source>
        <dbReference type="RuleBase" id="RU000682"/>
    </source>
</evidence>
<reference evidence="13 14" key="1">
    <citation type="submission" date="2024-01" db="EMBL/GenBank/DDBJ databases">
        <title>The complete chloroplast genome sequence of Lithospermum erythrorhizon: insights into the phylogenetic relationship among Boraginaceae species and the maternal lineages of purple gromwells.</title>
        <authorList>
            <person name="Okada T."/>
            <person name="Watanabe K."/>
        </authorList>
    </citation>
    <scope>NUCLEOTIDE SEQUENCE [LARGE SCALE GENOMIC DNA]</scope>
</reference>
<evidence type="ECO:0000256" key="4">
    <source>
        <dbReference type="ARBA" id="ARBA00023125"/>
    </source>
</evidence>
<dbReference type="SMART" id="SM00389">
    <property type="entry name" value="HOX"/>
    <property type="match status" value="1"/>
</dbReference>
<evidence type="ECO:0000256" key="3">
    <source>
        <dbReference type="ARBA" id="ARBA00023015"/>
    </source>
</evidence>
<keyword evidence="6" id="KW-0804">Transcription</keyword>
<feature type="DNA-binding region" description="Homeobox" evidence="9">
    <location>
        <begin position="16"/>
        <end position="80"/>
    </location>
</feature>
<dbReference type="InterPro" id="IPR009057">
    <property type="entry name" value="Homeodomain-like_sf"/>
</dbReference>
<sequence>MESDNGMDMSRSSGGPAGSRWTPTKEQIDLLEDLYRQGVRTPSAWQIQQMTSKLRAFGHIEGKNVFYWFQNHKARQRQKQKQENVALFNRLMLHRTPPPHFATYYRNVSCHPSLYMPSPPSPPTPSELGYHPNYTKLHIPGCYKKRSLQPGTINNTLYTKPCKVPVQEPMLFQEQNLSMQIKGSEKGFYNSNEEPLNHQETLNLFPLHPNGNLHARRDSISTPTCNYNTATDINYNNGSGTFGHDQPITDFFRMDGQCQSS</sequence>
<dbReference type="GO" id="GO:0099402">
    <property type="term" value="P:plant organ development"/>
    <property type="evidence" value="ECO:0007669"/>
    <property type="project" value="InterPro"/>
</dbReference>
<evidence type="ECO:0000256" key="7">
    <source>
        <dbReference type="ARBA" id="ARBA00023242"/>
    </source>
</evidence>
<dbReference type="InterPro" id="IPR044555">
    <property type="entry name" value="WUSCHEL-like"/>
</dbReference>
<dbReference type="SUPFAM" id="SSF46689">
    <property type="entry name" value="Homeodomain-like"/>
    <property type="match status" value="1"/>
</dbReference>
<comment type="similarity">
    <text evidence="8">Belongs to the WUS homeobox family.</text>
</comment>
<dbReference type="Pfam" id="PF00046">
    <property type="entry name" value="Homeodomain"/>
    <property type="match status" value="1"/>
</dbReference>
<dbReference type="GO" id="GO:0003677">
    <property type="term" value="F:DNA binding"/>
    <property type="evidence" value="ECO:0007669"/>
    <property type="project" value="UniProtKB-UniRule"/>
</dbReference>
<proteinExistence type="inferred from homology"/>
<keyword evidence="7 9" id="KW-0539">Nucleus</keyword>
<keyword evidence="14" id="KW-1185">Reference proteome</keyword>
<dbReference type="Gene3D" id="1.10.10.60">
    <property type="entry name" value="Homeodomain-like"/>
    <property type="match status" value="1"/>
</dbReference>
<evidence type="ECO:0000256" key="1">
    <source>
        <dbReference type="ARBA" id="ARBA00004123"/>
    </source>
</evidence>
<evidence type="ECO:0000256" key="8">
    <source>
        <dbReference type="ARBA" id="ARBA00024040"/>
    </source>
</evidence>
<feature type="region of interest" description="Disordered" evidence="11">
    <location>
        <begin position="1"/>
        <end position="23"/>
    </location>
</feature>
<keyword evidence="2" id="KW-0217">Developmental protein</keyword>
<protein>
    <submittedName>
        <fullName evidence="13">Homeodomain transcription factor</fullName>
    </submittedName>
</protein>
<organism evidence="13 14">
    <name type="scientific">Lithospermum erythrorhizon</name>
    <name type="common">Purple gromwell</name>
    <name type="synonym">Lithospermum officinale var. erythrorhizon</name>
    <dbReference type="NCBI Taxonomy" id="34254"/>
    <lineage>
        <taxon>Eukaryota</taxon>
        <taxon>Viridiplantae</taxon>
        <taxon>Streptophyta</taxon>
        <taxon>Embryophyta</taxon>
        <taxon>Tracheophyta</taxon>
        <taxon>Spermatophyta</taxon>
        <taxon>Magnoliopsida</taxon>
        <taxon>eudicotyledons</taxon>
        <taxon>Gunneridae</taxon>
        <taxon>Pentapetalae</taxon>
        <taxon>asterids</taxon>
        <taxon>lamiids</taxon>
        <taxon>Boraginales</taxon>
        <taxon>Boraginaceae</taxon>
        <taxon>Boraginoideae</taxon>
        <taxon>Lithospermeae</taxon>
        <taxon>Lithospermum</taxon>
    </lineage>
</organism>
<dbReference type="InterPro" id="IPR001356">
    <property type="entry name" value="HD"/>
</dbReference>
<evidence type="ECO:0000256" key="6">
    <source>
        <dbReference type="ARBA" id="ARBA00023163"/>
    </source>
</evidence>
<name>A0AAV3QRA1_LITER</name>
<evidence type="ECO:0000256" key="2">
    <source>
        <dbReference type="ARBA" id="ARBA00022473"/>
    </source>
</evidence>